<evidence type="ECO:0000313" key="17">
    <source>
        <dbReference type="Proteomes" id="UP000000600"/>
    </source>
</evidence>
<dbReference type="PANTHER" id="PTHR10217:SF435">
    <property type="entry name" value="POTASSIUM VOLTAGE-GATED CHANNEL PROTEIN EAG"/>
    <property type="match status" value="1"/>
</dbReference>
<keyword evidence="7" id="KW-0630">Potassium</keyword>
<name>A0BFK0_PARTE</name>
<dbReference type="InterPro" id="IPR000595">
    <property type="entry name" value="cNMP-bd_dom"/>
</dbReference>
<dbReference type="InterPro" id="IPR018490">
    <property type="entry name" value="cNMP-bd_dom_sf"/>
</dbReference>
<feature type="transmembrane region" description="Helical" evidence="14">
    <location>
        <begin position="346"/>
        <end position="364"/>
    </location>
</feature>
<dbReference type="HOGENOM" id="CLU_012497_0_0_1"/>
<dbReference type="GO" id="GO:0042391">
    <property type="term" value="P:regulation of membrane potential"/>
    <property type="evidence" value="ECO:0000318"/>
    <property type="project" value="GO_Central"/>
</dbReference>
<evidence type="ECO:0000313" key="16">
    <source>
        <dbReference type="EMBL" id="CAK57317.1"/>
    </source>
</evidence>
<dbReference type="EMBL" id="CT867991">
    <property type="protein sequence ID" value="CAK57317.1"/>
    <property type="molecule type" value="Genomic_DNA"/>
</dbReference>
<reference evidence="16 17" key="1">
    <citation type="journal article" date="2006" name="Nature">
        <title>Global trends of whole-genome duplications revealed by the ciliate Paramecium tetraurelia.</title>
        <authorList>
            <consortium name="Genoscope"/>
            <person name="Aury J.-M."/>
            <person name="Jaillon O."/>
            <person name="Duret L."/>
            <person name="Noel B."/>
            <person name="Jubin C."/>
            <person name="Porcel B.M."/>
            <person name="Segurens B."/>
            <person name="Daubin V."/>
            <person name="Anthouard V."/>
            <person name="Aiach N."/>
            <person name="Arnaiz O."/>
            <person name="Billaut A."/>
            <person name="Beisson J."/>
            <person name="Blanc I."/>
            <person name="Bouhouche K."/>
            <person name="Camara F."/>
            <person name="Duharcourt S."/>
            <person name="Guigo R."/>
            <person name="Gogendeau D."/>
            <person name="Katinka M."/>
            <person name="Keller A.-M."/>
            <person name="Kissmehl R."/>
            <person name="Klotz C."/>
            <person name="Koll F."/>
            <person name="Le Moue A."/>
            <person name="Lepere C."/>
            <person name="Malinsky S."/>
            <person name="Nowacki M."/>
            <person name="Nowak J.K."/>
            <person name="Plattner H."/>
            <person name="Poulain J."/>
            <person name="Ruiz F."/>
            <person name="Serrano V."/>
            <person name="Zagulski M."/>
            <person name="Dessen P."/>
            <person name="Betermier M."/>
            <person name="Weissenbach J."/>
            <person name="Scarpelli C."/>
            <person name="Schachter V."/>
            <person name="Sperling L."/>
            <person name="Meyer E."/>
            <person name="Cohen J."/>
            <person name="Wincker P."/>
        </authorList>
    </citation>
    <scope>NUCLEOTIDE SEQUENCE [LARGE SCALE GENOMIC DNA]</scope>
    <source>
        <strain evidence="16 17">Stock d4-2</strain>
    </source>
</reference>
<dbReference type="OMA" id="FHIQRTQ"/>
<dbReference type="PROSITE" id="PS50042">
    <property type="entry name" value="CNMP_BINDING_3"/>
    <property type="match status" value="1"/>
</dbReference>
<dbReference type="InterPro" id="IPR003938">
    <property type="entry name" value="K_chnl_volt-dep_EAG/ELK/ERG"/>
</dbReference>
<dbReference type="PRINTS" id="PR01463">
    <property type="entry name" value="EAGCHANLFMLY"/>
</dbReference>
<gene>
    <name evidence="16" type="ORF">GSPATT00028352001</name>
</gene>
<proteinExistence type="predicted"/>
<keyword evidence="2" id="KW-0813">Transport</keyword>
<keyword evidence="17" id="KW-1185">Reference proteome</keyword>
<evidence type="ECO:0000256" key="3">
    <source>
        <dbReference type="ARBA" id="ARBA00022538"/>
    </source>
</evidence>
<accession>A0BFK0</accession>
<protein>
    <recommendedName>
        <fullName evidence="15">Cyclic nucleotide-binding domain-containing protein</fullName>
    </recommendedName>
</protein>
<feature type="transmembrane region" description="Helical" evidence="14">
    <location>
        <begin position="293"/>
        <end position="315"/>
    </location>
</feature>
<sequence length="971" mass="114397">MQVITNYDSEPFQLINTKRQIFDGESDAKMRQFYERSPSLEEIDDMIDDQDKSANYCSHNSNRPSSYNLSKANSNYKPPTINIKNIIADKRETYIFDNLNFDQKEPGFSPVWKHGSLKIIRLVARLLYQLKTKAETLKLKLMNHHIFKYIDDKASDFNEFKSGKTIDDHTFNNRICRNIKRTHAIFSTIKTILEQLFSRIGVIYPESTFKIIWDSIVVCFIVINIFFIPMSLSFELDKSSTLVWLFFETIPSYIFIVEILLNFNTAYYNHGVIHTTRKEIFHHYVSENFWWDLMISIPYILSQLDIPYIQFVLLLRITRVKSMVQNVEDMLNAKESVQAAVELSKLIYFIIFVAHMCSCAWHLLGKIEVDVYGDTNSWLIHYGYYDEPWHTRYIVSIYWSVITTLTVGYGDIVPQTSIEQLFVVIIAMIICGVFGYSISTIGEILKNLEEKKGQFKQLMKEVNSYIKEKELNLQLSLKVRKYFEFYYQTQQSQKRSYQTLLNNLNEQLKQEIMIDLYKKILIQSKFINDTFNDSLINQLCQKVQQENFGPGDEIIDLKNKSEKKLIFVLNGQVDSYFHIQRTQKEQSHSINQGKLSRTYKKGDIIGEFEFITNNDYSVQYKAIKFTQVAIIHRQDLLEIINQDKEHLYKFQTLIDSLTYSQKLGRTCEICKWTHLYQNCPFTFYQPNIWKIVRQTSASVNIKRISFERKSRQRYKTITNSQVAIATILDFMIVHNFIQEDLLCSKTLKRLGFNSNLRISQREIQEVSSESSQSSSSRESQVLRHDNNKSGQIKNKRTSLQSQKDKNDKFERLRTNLNMKESVQNNLLMPILQKMNSIGQLPLDDPNNQNSTPNVKVLPQFYKKKPSISTIKPMIKIDQQANEADNIEDTLKIFSFKKGPQNFDDMDLMMQEDNDFYPEFNVFKVIDTYNKCRIRNLSFRKKRQFHEKLKSIRLQKQFNLKILTPRSSQQII</sequence>
<evidence type="ECO:0000256" key="10">
    <source>
        <dbReference type="ARBA" id="ARBA00023136"/>
    </source>
</evidence>
<feature type="transmembrane region" description="Helical" evidence="14">
    <location>
        <begin position="421"/>
        <end position="438"/>
    </location>
</feature>
<keyword evidence="3" id="KW-0633">Potassium transport</keyword>
<dbReference type="InParanoid" id="A0BFK0"/>
<evidence type="ECO:0000256" key="4">
    <source>
        <dbReference type="ARBA" id="ARBA00022692"/>
    </source>
</evidence>
<dbReference type="Proteomes" id="UP000000600">
    <property type="component" value="Unassembled WGS sequence"/>
</dbReference>
<dbReference type="CDD" id="cd00038">
    <property type="entry name" value="CAP_ED"/>
    <property type="match status" value="1"/>
</dbReference>
<dbReference type="Gene3D" id="1.10.287.70">
    <property type="match status" value="1"/>
</dbReference>
<dbReference type="RefSeq" id="XP_001424715.1">
    <property type="nucleotide sequence ID" value="XM_001424678.1"/>
</dbReference>
<evidence type="ECO:0000256" key="13">
    <source>
        <dbReference type="SAM" id="MobiDB-lite"/>
    </source>
</evidence>
<feature type="compositionally biased region" description="Low complexity" evidence="13">
    <location>
        <begin position="765"/>
        <end position="779"/>
    </location>
</feature>
<feature type="transmembrane region" description="Helical" evidence="14">
    <location>
        <begin position="242"/>
        <end position="261"/>
    </location>
</feature>
<dbReference type="GO" id="GO:0005249">
    <property type="term" value="F:voltage-gated potassium channel activity"/>
    <property type="evidence" value="ECO:0000318"/>
    <property type="project" value="GO_Central"/>
</dbReference>
<keyword evidence="6" id="KW-0851">Voltage-gated channel</keyword>
<keyword evidence="8 14" id="KW-1133">Transmembrane helix</keyword>
<feature type="transmembrane region" description="Helical" evidence="14">
    <location>
        <begin position="391"/>
        <end position="409"/>
    </location>
</feature>
<evidence type="ECO:0000259" key="15">
    <source>
        <dbReference type="PROSITE" id="PS50042"/>
    </source>
</evidence>
<organism evidence="16 17">
    <name type="scientific">Paramecium tetraurelia</name>
    <dbReference type="NCBI Taxonomy" id="5888"/>
    <lineage>
        <taxon>Eukaryota</taxon>
        <taxon>Sar</taxon>
        <taxon>Alveolata</taxon>
        <taxon>Ciliophora</taxon>
        <taxon>Intramacronucleata</taxon>
        <taxon>Oligohymenophorea</taxon>
        <taxon>Peniculida</taxon>
        <taxon>Parameciidae</taxon>
        <taxon>Paramecium</taxon>
    </lineage>
</organism>
<dbReference type="Pfam" id="PF00520">
    <property type="entry name" value="Ion_trans"/>
    <property type="match status" value="1"/>
</dbReference>
<dbReference type="InterPro" id="IPR050818">
    <property type="entry name" value="KCNH_animal-type"/>
</dbReference>
<evidence type="ECO:0000256" key="7">
    <source>
        <dbReference type="ARBA" id="ARBA00022958"/>
    </source>
</evidence>
<dbReference type="GO" id="GO:0071805">
    <property type="term" value="P:potassium ion transmembrane transport"/>
    <property type="evidence" value="ECO:0000318"/>
    <property type="project" value="GO_Central"/>
</dbReference>
<dbReference type="GO" id="GO:0005886">
    <property type="term" value="C:plasma membrane"/>
    <property type="evidence" value="ECO:0000318"/>
    <property type="project" value="GO_Central"/>
</dbReference>
<feature type="region of interest" description="Disordered" evidence="13">
    <location>
        <begin position="763"/>
        <end position="815"/>
    </location>
</feature>
<keyword evidence="4 14" id="KW-0812">Transmembrane</keyword>
<keyword evidence="5" id="KW-0631">Potassium channel</keyword>
<evidence type="ECO:0000256" key="5">
    <source>
        <dbReference type="ARBA" id="ARBA00022826"/>
    </source>
</evidence>
<feature type="transmembrane region" description="Helical" evidence="14">
    <location>
        <begin position="211"/>
        <end position="230"/>
    </location>
</feature>
<dbReference type="SUPFAM" id="SSF81324">
    <property type="entry name" value="Voltage-gated potassium channels"/>
    <property type="match status" value="1"/>
</dbReference>
<dbReference type="GO" id="GO:0034702">
    <property type="term" value="C:monoatomic ion channel complex"/>
    <property type="evidence" value="ECO:0007669"/>
    <property type="project" value="UniProtKB-KW"/>
</dbReference>
<evidence type="ECO:0000256" key="11">
    <source>
        <dbReference type="ARBA" id="ARBA00023303"/>
    </source>
</evidence>
<dbReference type="SUPFAM" id="SSF51206">
    <property type="entry name" value="cAMP-binding domain-like"/>
    <property type="match status" value="1"/>
</dbReference>
<evidence type="ECO:0000256" key="1">
    <source>
        <dbReference type="ARBA" id="ARBA00004141"/>
    </source>
</evidence>
<dbReference type="KEGG" id="ptm:GSPATT00028352001"/>
<evidence type="ECO:0000256" key="6">
    <source>
        <dbReference type="ARBA" id="ARBA00022882"/>
    </source>
</evidence>
<evidence type="ECO:0000256" key="9">
    <source>
        <dbReference type="ARBA" id="ARBA00023065"/>
    </source>
</evidence>
<evidence type="ECO:0000256" key="2">
    <source>
        <dbReference type="ARBA" id="ARBA00022448"/>
    </source>
</evidence>
<keyword evidence="10 14" id="KW-0472">Membrane</keyword>
<dbReference type="OrthoDB" id="2021138at2759"/>
<dbReference type="GeneID" id="5010499"/>
<dbReference type="InterPro" id="IPR014710">
    <property type="entry name" value="RmlC-like_jellyroll"/>
</dbReference>
<dbReference type="PANTHER" id="PTHR10217">
    <property type="entry name" value="VOLTAGE AND LIGAND GATED POTASSIUM CHANNEL"/>
    <property type="match status" value="1"/>
</dbReference>
<keyword evidence="12" id="KW-0175">Coiled coil</keyword>
<keyword evidence="9" id="KW-0406">Ion transport</keyword>
<feature type="domain" description="Cyclic nucleotide-binding" evidence="15">
    <location>
        <begin position="527"/>
        <end position="640"/>
    </location>
</feature>
<dbReference type="eggNOG" id="KOG0498">
    <property type="taxonomic scope" value="Eukaryota"/>
</dbReference>
<feature type="compositionally biased region" description="Polar residues" evidence="13">
    <location>
        <begin position="788"/>
        <end position="801"/>
    </location>
</feature>
<feature type="compositionally biased region" description="Basic and acidic residues" evidence="13">
    <location>
        <begin position="802"/>
        <end position="813"/>
    </location>
</feature>
<evidence type="ECO:0000256" key="14">
    <source>
        <dbReference type="SAM" id="Phobius"/>
    </source>
</evidence>
<dbReference type="Gene3D" id="1.10.287.630">
    <property type="entry name" value="Helix hairpin bin"/>
    <property type="match status" value="1"/>
</dbReference>
<keyword evidence="11" id="KW-0407">Ion channel</keyword>
<dbReference type="Gene3D" id="2.60.120.10">
    <property type="entry name" value="Jelly Rolls"/>
    <property type="match status" value="1"/>
</dbReference>
<evidence type="ECO:0000256" key="8">
    <source>
        <dbReference type="ARBA" id="ARBA00022989"/>
    </source>
</evidence>
<evidence type="ECO:0000256" key="12">
    <source>
        <dbReference type="SAM" id="Coils"/>
    </source>
</evidence>
<dbReference type="AlphaFoldDB" id="A0BFK0"/>
<dbReference type="InterPro" id="IPR005821">
    <property type="entry name" value="Ion_trans_dom"/>
</dbReference>
<feature type="coiled-coil region" evidence="12">
    <location>
        <begin position="441"/>
        <end position="507"/>
    </location>
</feature>
<comment type="subcellular location">
    <subcellularLocation>
        <location evidence="1">Membrane</location>
        <topology evidence="1">Multi-pass membrane protein</topology>
    </subcellularLocation>
</comment>